<evidence type="ECO:0000256" key="2">
    <source>
        <dbReference type="ARBA" id="ARBA00022485"/>
    </source>
</evidence>
<evidence type="ECO:0000256" key="6">
    <source>
        <dbReference type="ARBA" id="ARBA00023014"/>
    </source>
</evidence>
<keyword evidence="2" id="KW-0004">4Fe-4S</keyword>
<dbReference type="InterPro" id="IPR013785">
    <property type="entry name" value="Aldolase_TIM"/>
</dbReference>
<evidence type="ECO:0000256" key="3">
    <source>
        <dbReference type="ARBA" id="ARBA00022691"/>
    </source>
</evidence>
<keyword evidence="6" id="KW-0411">Iron-sulfur</keyword>
<gene>
    <name evidence="8" type="ORF">WMO38_07570</name>
</gene>
<name>A0ABV1GNT2_9FIRM</name>
<dbReference type="SUPFAM" id="SSF102114">
    <property type="entry name" value="Radical SAM enzymes"/>
    <property type="match status" value="1"/>
</dbReference>
<organism evidence="8 9">
    <name type="scientific">Lachnospira intestinalis</name>
    <dbReference type="NCBI Taxonomy" id="3133158"/>
    <lineage>
        <taxon>Bacteria</taxon>
        <taxon>Bacillati</taxon>
        <taxon>Bacillota</taxon>
        <taxon>Clostridia</taxon>
        <taxon>Lachnospirales</taxon>
        <taxon>Lachnospiraceae</taxon>
        <taxon>Lachnospira</taxon>
    </lineage>
</organism>
<dbReference type="Gene3D" id="3.40.50.720">
    <property type="entry name" value="NAD(P)-binding Rossmann-like Domain"/>
    <property type="match status" value="1"/>
</dbReference>
<evidence type="ECO:0000313" key="9">
    <source>
        <dbReference type="Proteomes" id="UP001480973"/>
    </source>
</evidence>
<protein>
    <submittedName>
        <fullName evidence="8">Radical SAM protein</fullName>
    </submittedName>
</protein>
<dbReference type="PANTHER" id="PTHR43787:SF3">
    <property type="entry name" value="ARYLSULFATASE REGULATORY PROTEIN"/>
    <property type="match status" value="1"/>
</dbReference>
<feature type="domain" description="Radical SAM core" evidence="7">
    <location>
        <begin position="126"/>
        <end position="225"/>
    </location>
</feature>
<comment type="cofactor">
    <cofactor evidence="1">
        <name>[4Fe-4S] cluster</name>
        <dbReference type="ChEBI" id="CHEBI:49883"/>
    </cofactor>
</comment>
<keyword evidence="5" id="KW-0408">Iron</keyword>
<dbReference type="InterPro" id="IPR007197">
    <property type="entry name" value="rSAM"/>
</dbReference>
<dbReference type="InterPro" id="IPR058240">
    <property type="entry name" value="rSAM_sf"/>
</dbReference>
<evidence type="ECO:0000256" key="1">
    <source>
        <dbReference type="ARBA" id="ARBA00001966"/>
    </source>
</evidence>
<keyword evidence="3" id="KW-0949">S-adenosyl-L-methionine</keyword>
<accession>A0ABV1GNT2</accession>
<dbReference type="EMBL" id="JBBMES010000006">
    <property type="protein sequence ID" value="MEQ2534974.1"/>
    <property type="molecule type" value="Genomic_DNA"/>
</dbReference>
<dbReference type="Gene3D" id="3.20.20.70">
    <property type="entry name" value="Aldolase class I"/>
    <property type="match status" value="1"/>
</dbReference>
<sequence length="375" mass="43597">MECRLTDDWENTENIIIYGFGKVAHDNLDFFKNNFNIVYIVDSDKSKCNIEYKGIAVKYVDDVKDELKNYKIIIMTANRNVELVGKDLEKLGFISGENFCSMEQFLTEWFWKYKKKACLMEVHSTITSRCTLKCRHCNMFMPYYKEQIDYTAIDILADLELLFRHVDYIVSYRLLGGEPLLNKELADMIELIGQKYGDRIGNIGIITNGTLLPSEKLIEVSKKYDIKYDFSDYTDVVDYKERFENAVQIVSDANLRYSVNRSLRWCDFGFPVNNRMYDFDKVREHMLSCGPIFHGLNDGKYYYCHVSWSADKAKLLKTVPDDYLDLRVLNDDENAKEMILEHSKGNLAKGFVKLCKICGGCGNDNTEFVKAAQQM</sequence>
<evidence type="ECO:0000256" key="4">
    <source>
        <dbReference type="ARBA" id="ARBA00022723"/>
    </source>
</evidence>
<dbReference type="SFLD" id="SFLDS00029">
    <property type="entry name" value="Radical_SAM"/>
    <property type="match status" value="1"/>
</dbReference>
<keyword evidence="9" id="KW-1185">Reference proteome</keyword>
<reference evidence="8 9" key="1">
    <citation type="submission" date="2024-03" db="EMBL/GenBank/DDBJ databases">
        <title>Human intestinal bacterial collection.</title>
        <authorList>
            <person name="Pauvert C."/>
            <person name="Hitch T.C.A."/>
            <person name="Clavel T."/>
        </authorList>
    </citation>
    <scope>NUCLEOTIDE SEQUENCE [LARGE SCALE GENOMIC DNA]</scope>
    <source>
        <strain evidence="8 9">CLA-JM-H10</strain>
    </source>
</reference>
<dbReference type="PANTHER" id="PTHR43787">
    <property type="entry name" value="FEMO COFACTOR BIOSYNTHESIS PROTEIN NIFB-RELATED"/>
    <property type="match status" value="1"/>
</dbReference>
<dbReference type="Proteomes" id="UP001480973">
    <property type="component" value="Unassembled WGS sequence"/>
</dbReference>
<evidence type="ECO:0000256" key="5">
    <source>
        <dbReference type="ARBA" id="ARBA00023004"/>
    </source>
</evidence>
<dbReference type="CDD" id="cd01335">
    <property type="entry name" value="Radical_SAM"/>
    <property type="match status" value="1"/>
</dbReference>
<comment type="caution">
    <text evidence="8">The sequence shown here is derived from an EMBL/GenBank/DDBJ whole genome shotgun (WGS) entry which is preliminary data.</text>
</comment>
<evidence type="ECO:0000313" key="8">
    <source>
        <dbReference type="EMBL" id="MEQ2534974.1"/>
    </source>
</evidence>
<evidence type="ECO:0000259" key="7">
    <source>
        <dbReference type="Pfam" id="PF04055"/>
    </source>
</evidence>
<dbReference type="Pfam" id="PF04055">
    <property type="entry name" value="Radical_SAM"/>
    <property type="match status" value="1"/>
</dbReference>
<keyword evidence="4" id="KW-0479">Metal-binding</keyword>
<proteinExistence type="predicted"/>